<dbReference type="GO" id="GO:0003677">
    <property type="term" value="F:DNA binding"/>
    <property type="evidence" value="ECO:0007669"/>
    <property type="project" value="UniProtKB-UniRule"/>
</dbReference>
<dbReference type="PANTHER" id="PTHR45654:SF111">
    <property type="entry name" value="HOMEOBOX-LEUCINE ZIPPER PROTEIN ROC6"/>
    <property type="match status" value="1"/>
</dbReference>
<feature type="domain" description="Homeobox" evidence="13">
    <location>
        <begin position="143"/>
        <end position="203"/>
    </location>
</feature>
<dbReference type="CDD" id="cd08875">
    <property type="entry name" value="START_ArGLABRA2_like"/>
    <property type="match status" value="1"/>
</dbReference>
<keyword evidence="16" id="KW-1185">Reference proteome</keyword>
<dbReference type="InterPro" id="IPR002913">
    <property type="entry name" value="START_lipid-bd_dom"/>
</dbReference>
<dbReference type="PROSITE" id="PS50071">
    <property type="entry name" value="HOMEOBOX_2"/>
    <property type="match status" value="1"/>
</dbReference>
<keyword evidence="3" id="KW-0805">Transcription regulation</keyword>
<reference evidence="15 16" key="1">
    <citation type="journal article" date="2022" name="Nat. Plants">
        <title>Genomes of leafy and leafless Platanthera orchids illuminate the evolution of mycoheterotrophy.</title>
        <authorList>
            <person name="Li M.H."/>
            <person name="Liu K.W."/>
            <person name="Li Z."/>
            <person name="Lu H.C."/>
            <person name="Ye Q.L."/>
            <person name="Zhang D."/>
            <person name="Wang J.Y."/>
            <person name="Li Y.F."/>
            <person name="Zhong Z.M."/>
            <person name="Liu X."/>
            <person name="Yu X."/>
            <person name="Liu D.K."/>
            <person name="Tu X.D."/>
            <person name="Liu B."/>
            <person name="Hao Y."/>
            <person name="Liao X.Y."/>
            <person name="Jiang Y.T."/>
            <person name="Sun W.H."/>
            <person name="Chen J."/>
            <person name="Chen Y.Q."/>
            <person name="Ai Y."/>
            <person name="Zhai J.W."/>
            <person name="Wu S.S."/>
            <person name="Zhou Z."/>
            <person name="Hsiao Y.Y."/>
            <person name="Wu W.L."/>
            <person name="Chen Y.Y."/>
            <person name="Lin Y.F."/>
            <person name="Hsu J.L."/>
            <person name="Li C.Y."/>
            <person name="Wang Z.W."/>
            <person name="Zhao X."/>
            <person name="Zhong W.Y."/>
            <person name="Ma X.K."/>
            <person name="Ma L."/>
            <person name="Huang J."/>
            <person name="Chen G.Z."/>
            <person name="Huang M.Z."/>
            <person name="Huang L."/>
            <person name="Peng D.H."/>
            <person name="Luo Y.B."/>
            <person name="Zou S.Q."/>
            <person name="Chen S.P."/>
            <person name="Lan S."/>
            <person name="Tsai W.C."/>
            <person name="Van de Peer Y."/>
            <person name="Liu Z.J."/>
        </authorList>
    </citation>
    <scope>NUCLEOTIDE SEQUENCE [LARGE SCALE GENOMIC DNA]</scope>
    <source>
        <strain evidence="15">Lor287</strain>
    </source>
</reference>
<keyword evidence="8 9" id="KW-0539">Nucleus</keyword>
<dbReference type="PROSITE" id="PS50848">
    <property type="entry name" value="START"/>
    <property type="match status" value="1"/>
</dbReference>
<evidence type="ECO:0000256" key="8">
    <source>
        <dbReference type="ARBA" id="ARBA00023242"/>
    </source>
</evidence>
<dbReference type="Pfam" id="PF25797">
    <property type="entry name" value="PDF2_C"/>
    <property type="match status" value="1"/>
</dbReference>
<feature type="DNA-binding region" description="Homeobox" evidence="9">
    <location>
        <begin position="145"/>
        <end position="204"/>
    </location>
</feature>
<dbReference type="GO" id="GO:0008289">
    <property type="term" value="F:lipid binding"/>
    <property type="evidence" value="ECO:0007669"/>
    <property type="project" value="InterPro"/>
</dbReference>
<evidence type="ECO:0000313" key="16">
    <source>
        <dbReference type="Proteomes" id="UP001418222"/>
    </source>
</evidence>
<dbReference type="SUPFAM" id="SSF46689">
    <property type="entry name" value="Homeodomain-like"/>
    <property type="match status" value="1"/>
</dbReference>
<organism evidence="15 16">
    <name type="scientific">Platanthera zijinensis</name>
    <dbReference type="NCBI Taxonomy" id="2320716"/>
    <lineage>
        <taxon>Eukaryota</taxon>
        <taxon>Viridiplantae</taxon>
        <taxon>Streptophyta</taxon>
        <taxon>Embryophyta</taxon>
        <taxon>Tracheophyta</taxon>
        <taxon>Spermatophyta</taxon>
        <taxon>Magnoliopsida</taxon>
        <taxon>Liliopsida</taxon>
        <taxon>Asparagales</taxon>
        <taxon>Orchidaceae</taxon>
        <taxon>Orchidoideae</taxon>
        <taxon>Orchideae</taxon>
        <taxon>Orchidinae</taxon>
        <taxon>Platanthera</taxon>
    </lineage>
</organism>
<dbReference type="SUPFAM" id="SSF55961">
    <property type="entry name" value="Bet v1-like"/>
    <property type="match status" value="2"/>
</dbReference>
<dbReference type="Proteomes" id="UP001418222">
    <property type="component" value="Unassembled WGS sequence"/>
</dbReference>
<comment type="caution">
    <text evidence="15">The sequence shown here is derived from an EMBL/GenBank/DDBJ whole genome shotgun (WGS) entry which is preliminary data.</text>
</comment>
<evidence type="ECO:0000256" key="1">
    <source>
        <dbReference type="ARBA" id="ARBA00004123"/>
    </source>
</evidence>
<feature type="domain" description="START" evidence="14">
    <location>
        <begin position="329"/>
        <end position="567"/>
    </location>
</feature>
<accession>A0AAP0GBY5</accession>
<dbReference type="PANTHER" id="PTHR45654">
    <property type="entry name" value="HOMEOBOX-LEUCINE ZIPPER PROTEIN MERISTEM L1"/>
    <property type="match status" value="1"/>
</dbReference>
<evidence type="ECO:0000313" key="15">
    <source>
        <dbReference type="EMBL" id="KAK8950863.1"/>
    </source>
</evidence>
<comment type="similarity">
    <text evidence="2">Belongs to the HD-ZIP homeobox family. Class IV subfamily.</text>
</comment>
<sequence length="829" mass="90312">MWLYGEPIPRHLILYSPPPLLLLSLHPFNFLLHRVWDQNKVAFLMNFDGLFDEGDSDELPPFASSVVPQPSSGLLTNPAFRSPAGLSLGLQTNTDGKRGEMSRFEDAADALMRSREDENESRSGGSDNLEGGSGDDIDGADNPRKRKRYHRHTPQQIQELEGLFKECPHPDEKQRMELSRRLNLDQRQVKFWFQNRRTQMKTQIERHENSILRAENDKLRAENLTIREAMRSPACGNCGGPAMLGEVSLEEQHLRIENARLKDELDRVCGLASRFLGRPMSALSSPFSHSPPLDLGIGPGGFPVVSPIGGVEFTVGSSMPPPPPHSPLPGAGRSMLLELALAAMDELLKLAQLEAPLWIPTMDDAGEVLNLEEYSRAFHRCVAPKPVEFISEATRETGIVLMDSATLVDSFMDASRWAKMFPCIVTKAATADIISAGMGGTSNGALQLMQAELQVLSPLVPVREVSFLRFCRQHADGVWAVVDVSVDGNRESLSAASGGHMSCRRLPSGFIVQAMSGGYSKVTWVEHAEYDETAVHRLYRPPLRAGLGLGARRWLAALQRQSEWLAVMTSSSSPPPSDSPTAPTVAGRRSMVRLAGRMTENFCAGVCAWGEMKWRERRSVVVGEDVVRVMTRQSADNPGEPSGVVLSAATSVWLPAVSPPRLFRFLRDERLRCEWDILSNGGPMQEVARIGKGQDYGNAVSLLRATVSVTASATDSSGNQKQEEDGILILQETSTDGVGSLVVYAPVDAPAINVVMNGGDSSYVALLPSGFAILPDCSRGGGSLLTIAFQILLTTLSTAELTAQLVDTVKSLFSCTVLKIKSALDCDDG</sequence>
<keyword evidence="6 9" id="KW-0371">Homeobox</keyword>
<evidence type="ECO:0000259" key="13">
    <source>
        <dbReference type="PROSITE" id="PS50071"/>
    </source>
</evidence>
<name>A0AAP0GBY5_9ASPA</name>
<feature type="region of interest" description="Disordered" evidence="12">
    <location>
        <begin position="111"/>
        <end position="153"/>
    </location>
</feature>
<evidence type="ECO:0000256" key="5">
    <source>
        <dbReference type="ARBA" id="ARBA00023125"/>
    </source>
</evidence>
<evidence type="ECO:0000256" key="4">
    <source>
        <dbReference type="ARBA" id="ARBA00023054"/>
    </source>
</evidence>
<dbReference type="InterPro" id="IPR001356">
    <property type="entry name" value="HD"/>
</dbReference>
<dbReference type="PROSITE" id="PS00027">
    <property type="entry name" value="HOMEOBOX_1"/>
    <property type="match status" value="1"/>
</dbReference>
<dbReference type="Gene3D" id="1.10.10.60">
    <property type="entry name" value="Homeodomain-like"/>
    <property type="match status" value="1"/>
</dbReference>
<feature type="compositionally biased region" description="Basic residues" evidence="12">
    <location>
        <begin position="144"/>
        <end position="153"/>
    </location>
</feature>
<dbReference type="InterPro" id="IPR042160">
    <property type="entry name" value="HD-Zip_IV"/>
</dbReference>
<dbReference type="AlphaFoldDB" id="A0AAP0GBY5"/>
<evidence type="ECO:0000256" key="9">
    <source>
        <dbReference type="PROSITE-ProRule" id="PRU00108"/>
    </source>
</evidence>
<evidence type="ECO:0000256" key="6">
    <source>
        <dbReference type="ARBA" id="ARBA00023155"/>
    </source>
</evidence>
<dbReference type="Pfam" id="PF01852">
    <property type="entry name" value="START"/>
    <property type="match status" value="1"/>
</dbReference>
<evidence type="ECO:0000256" key="7">
    <source>
        <dbReference type="ARBA" id="ARBA00023163"/>
    </source>
</evidence>
<dbReference type="SMART" id="SM00234">
    <property type="entry name" value="START"/>
    <property type="match status" value="1"/>
</dbReference>
<evidence type="ECO:0000256" key="11">
    <source>
        <dbReference type="SAM" id="Coils"/>
    </source>
</evidence>
<keyword evidence="7" id="KW-0804">Transcription</keyword>
<dbReference type="GO" id="GO:0005634">
    <property type="term" value="C:nucleus"/>
    <property type="evidence" value="ECO:0007669"/>
    <property type="project" value="UniProtKB-SubCell"/>
</dbReference>
<feature type="coiled-coil region" evidence="11">
    <location>
        <begin position="197"/>
        <end position="224"/>
    </location>
</feature>
<dbReference type="InterPro" id="IPR057993">
    <property type="entry name" value="HD-Zip_IV_C"/>
</dbReference>
<gene>
    <name evidence="15" type="primary">HDG1</name>
    <name evidence="15" type="ORF">KSP39_PZI004758</name>
</gene>
<dbReference type="InterPro" id="IPR009057">
    <property type="entry name" value="Homeodomain-like_sf"/>
</dbReference>
<evidence type="ECO:0000256" key="10">
    <source>
        <dbReference type="RuleBase" id="RU000682"/>
    </source>
</evidence>
<dbReference type="EMBL" id="JBBWWQ010000003">
    <property type="protein sequence ID" value="KAK8950863.1"/>
    <property type="molecule type" value="Genomic_DNA"/>
</dbReference>
<protein>
    <submittedName>
        <fullName evidence="15">Homeobox-leucine zipper protein HDG1</fullName>
    </submittedName>
</protein>
<dbReference type="InterPro" id="IPR017970">
    <property type="entry name" value="Homeobox_CS"/>
</dbReference>
<evidence type="ECO:0000256" key="2">
    <source>
        <dbReference type="ARBA" id="ARBA00006789"/>
    </source>
</evidence>
<evidence type="ECO:0000256" key="12">
    <source>
        <dbReference type="SAM" id="MobiDB-lite"/>
    </source>
</evidence>
<dbReference type="SMART" id="SM00389">
    <property type="entry name" value="HOX"/>
    <property type="match status" value="1"/>
</dbReference>
<dbReference type="FunFam" id="1.10.10.60:FF:000229">
    <property type="entry name" value="Homeobox-leucine zipper protein HDG1"/>
    <property type="match status" value="1"/>
</dbReference>
<evidence type="ECO:0000259" key="14">
    <source>
        <dbReference type="PROSITE" id="PS50848"/>
    </source>
</evidence>
<keyword evidence="5 9" id="KW-0238">DNA-binding</keyword>
<dbReference type="Pfam" id="PF00046">
    <property type="entry name" value="Homeodomain"/>
    <property type="match status" value="1"/>
</dbReference>
<proteinExistence type="inferred from homology"/>
<dbReference type="CDD" id="cd00086">
    <property type="entry name" value="homeodomain"/>
    <property type="match status" value="1"/>
</dbReference>
<evidence type="ECO:0000256" key="3">
    <source>
        <dbReference type="ARBA" id="ARBA00023015"/>
    </source>
</evidence>
<comment type="subcellular location">
    <subcellularLocation>
        <location evidence="1 9 10">Nucleus</location>
    </subcellularLocation>
</comment>
<dbReference type="GO" id="GO:0000981">
    <property type="term" value="F:DNA-binding transcription factor activity, RNA polymerase II-specific"/>
    <property type="evidence" value="ECO:0007669"/>
    <property type="project" value="InterPro"/>
</dbReference>
<keyword evidence="4 11" id="KW-0175">Coiled coil</keyword>